<evidence type="ECO:0000313" key="14">
    <source>
        <dbReference type="EMBL" id="KAJ3646147.1"/>
    </source>
</evidence>
<protein>
    <recommendedName>
        <fullName evidence="16">Sodium channel protein Nach</fullName>
    </recommendedName>
</protein>
<feature type="transmembrane region" description="Helical" evidence="13">
    <location>
        <begin position="58"/>
        <end position="76"/>
    </location>
</feature>
<accession>A0AA38M872</accession>
<evidence type="ECO:0000256" key="7">
    <source>
        <dbReference type="ARBA" id="ARBA00023053"/>
    </source>
</evidence>
<keyword evidence="15" id="KW-1185">Reference proteome</keyword>
<evidence type="ECO:0000256" key="1">
    <source>
        <dbReference type="ARBA" id="ARBA00004141"/>
    </source>
</evidence>
<dbReference type="PROSITE" id="PS01206">
    <property type="entry name" value="ASC"/>
    <property type="match status" value="1"/>
</dbReference>
<keyword evidence="6 13" id="KW-1133">Transmembrane helix</keyword>
<evidence type="ECO:0000256" key="5">
    <source>
        <dbReference type="ARBA" id="ARBA00022692"/>
    </source>
</evidence>
<evidence type="ECO:0000256" key="6">
    <source>
        <dbReference type="ARBA" id="ARBA00022989"/>
    </source>
</evidence>
<evidence type="ECO:0000256" key="2">
    <source>
        <dbReference type="ARBA" id="ARBA00007193"/>
    </source>
</evidence>
<evidence type="ECO:0000313" key="15">
    <source>
        <dbReference type="Proteomes" id="UP001168821"/>
    </source>
</evidence>
<evidence type="ECO:0000256" key="9">
    <source>
        <dbReference type="ARBA" id="ARBA00023136"/>
    </source>
</evidence>
<dbReference type="InterPro" id="IPR020903">
    <property type="entry name" value="ENaC_CS"/>
</dbReference>
<keyword evidence="5 12" id="KW-0812">Transmembrane</keyword>
<dbReference type="InterPro" id="IPR001873">
    <property type="entry name" value="ENaC"/>
</dbReference>
<dbReference type="PANTHER" id="PTHR11690">
    <property type="entry name" value="AMILORIDE-SENSITIVE SODIUM CHANNEL-RELATED"/>
    <property type="match status" value="1"/>
</dbReference>
<dbReference type="Gene3D" id="1.10.287.770">
    <property type="entry name" value="YojJ-like"/>
    <property type="match status" value="1"/>
</dbReference>
<evidence type="ECO:0000256" key="8">
    <source>
        <dbReference type="ARBA" id="ARBA00023065"/>
    </source>
</evidence>
<name>A0AA38M872_9CUCU</name>
<comment type="subcellular location">
    <subcellularLocation>
        <location evidence="1">Membrane</location>
        <topology evidence="1">Multi-pass membrane protein</topology>
    </subcellularLocation>
</comment>
<organism evidence="14 15">
    <name type="scientific">Zophobas morio</name>
    <dbReference type="NCBI Taxonomy" id="2755281"/>
    <lineage>
        <taxon>Eukaryota</taxon>
        <taxon>Metazoa</taxon>
        <taxon>Ecdysozoa</taxon>
        <taxon>Arthropoda</taxon>
        <taxon>Hexapoda</taxon>
        <taxon>Insecta</taxon>
        <taxon>Pterygota</taxon>
        <taxon>Neoptera</taxon>
        <taxon>Endopterygota</taxon>
        <taxon>Coleoptera</taxon>
        <taxon>Polyphaga</taxon>
        <taxon>Cucujiformia</taxon>
        <taxon>Tenebrionidae</taxon>
        <taxon>Zophobas</taxon>
    </lineage>
</organism>
<evidence type="ECO:0008006" key="16">
    <source>
        <dbReference type="Google" id="ProtNLM"/>
    </source>
</evidence>
<reference evidence="14" key="1">
    <citation type="journal article" date="2023" name="G3 (Bethesda)">
        <title>Whole genome assemblies of Zophobas morio and Tenebrio molitor.</title>
        <authorList>
            <person name="Kaur S."/>
            <person name="Stinson S.A."/>
            <person name="diCenzo G.C."/>
        </authorList>
    </citation>
    <scope>NUCLEOTIDE SEQUENCE</scope>
    <source>
        <strain evidence="14">QUZm001</strain>
    </source>
</reference>
<keyword evidence="7" id="KW-0915">Sodium</keyword>
<evidence type="ECO:0000256" key="12">
    <source>
        <dbReference type="RuleBase" id="RU000679"/>
    </source>
</evidence>
<dbReference type="GO" id="GO:0015280">
    <property type="term" value="F:ligand-gated sodium channel activity"/>
    <property type="evidence" value="ECO:0007669"/>
    <property type="project" value="TreeGrafter"/>
</dbReference>
<dbReference type="Pfam" id="PF00858">
    <property type="entry name" value="ASC"/>
    <property type="match status" value="1"/>
</dbReference>
<dbReference type="EMBL" id="JALNTZ010000007">
    <property type="protein sequence ID" value="KAJ3646147.1"/>
    <property type="molecule type" value="Genomic_DNA"/>
</dbReference>
<keyword evidence="3 12" id="KW-0813">Transport</keyword>
<evidence type="ECO:0000256" key="4">
    <source>
        <dbReference type="ARBA" id="ARBA00022461"/>
    </source>
</evidence>
<keyword evidence="9 13" id="KW-0472">Membrane</keyword>
<evidence type="ECO:0000256" key="11">
    <source>
        <dbReference type="ARBA" id="ARBA00023303"/>
    </source>
</evidence>
<dbReference type="Proteomes" id="UP001168821">
    <property type="component" value="Unassembled WGS sequence"/>
</dbReference>
<comment type="caution">
    <text evidence="14">The sequence shown here is derived from an EMBL/GenBank/DDBJ whole genome shotgun (WGS) entry which is preliminary data.</text>
</comment>
<dbReference type="GO" id="GO:0005886">
    <property type="term" value="C:plasma membrane"/>
    <property type="evidence" value="ECO:0007669"/>
    <property type="project" value="TreeGrafter"/>
</dbReference>
<keyword evidence="4 12" id="KW-0894">Sodium channel</keyword>
<gene>
    <name evidence="14" type="ORF">Zmor_023748</name>
</gene>
<keyword evidence="8 12" id="KW-0406">Ion transport</keyword>
<dbReference type="Gene3D" id="2.60.470.10">
    <property type="entry name" value="Acid-sensing ion channels like domains"/>
    <property type="match status" value="1"/>
</dbReference>
<comment type="similarity">
    <text evidence="2 12">Belongs to the amiloride-sensitive sodium channel (TC 1.A.6) family.</text>
</comment>
<dbReference type="PANTHER" id="PTHR11690:SF288">
    <property type="entry name" value="AMILORIDE-SENSITIVE NA+ CHANNEL-RELATED"/>
    <property type="match status" value="1"/>
</dbReference>
<keyword evidence="11 12" id="KW-0407">Ion channel</keyword>
<evidence type="ECO:0000256" key="3">
    <source>
        <dbReference type="ARBA" id="ARBA00022448"/>
    </source>
</evidence>
<keyword evidence="10 12" id="KW-0739">Sodium transport</keyword>
<evidence type="ECO:0000256" key="13">
    <source>
        <dbReference type="SAM" id="Phobius"/>
    </source>
</evidence>
<evidence type="ECO:0000256" key="10">
    <source>
        <dbReference type="ARBA" id="ARBA00023201"/>
    </source>
</evidence>
<dbReference type="PRINTS" id="PR01078">
    <property type="entry name" value="AMINACHANNEL"/>
</dbReference>
<feature type="transmembrane region" description="Helical" evidence="13">
    <location>
        <begin position="502"/>
        <end position="528"/>
    </location>
</feature>
<dbReference type="AlphaFoldDB" id="A0AA38M872"/>
<proteinExistence type="inferred from homology"/>
<sequence>MIVGDVNIETNRLKKKDSTKKNNFTTQLKDYFTEYSENSGIHGIKYLGEQNRTISEKIWWFIALLAALYLCVTLIIRTYQKWESSPVIVSFATKETPIWQIPFPAVTICPETKSLPTAFNYTDMLYKKLQNRPVTEDEELKFSYIASLCTYHPELTYNLNDFVDAENMFEFLEKVSPKFLENISDCFYMGHAYNCSDIFTPIVTDEGLCYAFNLLNREDILSDTVLHYNNYHSLTKYRAEWSLEHGYKNSAGKNTYPRRALHAGALFDFELKIQTLDNELDFTCGSSIQGYKIQIHHPAMLPRVKQQHFRIPLDQAVIAATMPTMIQTSEAVKSYKPERRQCYFPSERNLKYFKIYTQQNCQIECKTNYTLKVCGCVDFYMPREKGTKICGAPLKVCMQEAEDQLLSEGIETNIRHVQGLQVKNDILHQTINKCDCMPECTSMTYIVENSQSEWDWVRKYQFDPEYSQFNKSKMHMSYLQVFFKGNQFITSERNELYGPTDFLANFGGLLGLFTGFSLLSSVEILYYLSLRLICNIKLYGIRYWSGKHE</sequence>